<dbReference type="AlphaFoldDB" id="U9SQ00"/>
<accession>U9SQ00</accession>
<name>U9SQ00_RHIID</name>
<proteinExistence type="predicted"/>
<reference evidence="1" key="1">
    <citation type="submission" date="2013-07" db="EMBL/GenBank/DDBJ databases">
        <title>The genome of an arbuscular mycorrhizal fungus provides insights into the evolution of the oldest plant symbiosis.</title>
        <authorList>
            <consortium name="DOE Joint Genome Institute"/>
            <person name="Tisserant E."/>
            <person name="Malbreil M."/>
            <person name="Kuo A."/>
            <person name="Kohler A."/>
            <person name="Symeonidi A."/>
            <person name="Balestrini R."/>
            <person name="Charron P."/>
            <person name="Duensing N."/>
            <person name="Frei-dit-Frey N."/>
            <person name="Gianinazzi-Pearson V."/>
            <person name="Gilbert B."/>
            <person name="Handa Y."/>
            <person name="Hijri M."/>
            <person name="Kaul R."/>
            <person name="Kawaguchi M."/>
            <person name="Krajinski F."/>
            <person name="Lammers P."/>
            <person name="Lapierre D."/>
            <person name="Masclaux F.G."/>
            <person name="Murat C."/>
            <person name="Morin E."/>
            <person name="Ndikumana S."/>
            <person name="Pagni M."/>
            <person name="Petitpierre D."/>
            <person name="Requena N."/>
            <person name="Rosikiewicz P."/>
            <person name="Riley R."/>
            <person name="Saito K."/>
            <person name="San Clemente H."/>
            <person name="Shapiro H."/>
            <person name="van Tuinen D."/>
            <person name="Becard G."/>
            <person name="Bonfante P."/>
            <person name="Paszkowski U."/>
            <person name="Shachar-Hill Y."/>
            <person name="Young J.P."/>
            <person name="Sanders I.R."/>
            <person name="Henrissat B."/>
            <person name="Rensing S.A."/>
            <person name="Grigoriev I.V."/>
            <person name="Corradi N."/>
            <person name="Roux C."/>
            <person name="Martin F."/>
        </authorList>
    </citation>
    <scope>NUCLEOTIDE SEQUENCE</scope>
    <source>
        <strain evidence="1">DAOM 197198</strain>
    </source>
</reference>
<dbReference type="EMBL" id="KI300730">
    <property type="protein sequence ID" value="ERZ96082.1"/>
    <property type="molecule type" value="Genomic_DNA"/>
</dbReference>
<evidence type="ECO:0000313" key="1">
    <source>
        <dbReference type="EMBL" id="ERZ96082.1"/>
    </source>
</evidence>
<organism evidence="1">
    <name type="scientific">Rhizophagus irregularis (strain DAOM 181602 / DAOM 197198 / MUCL 43194)</name>
    <name type="common">Arbuscular mycorrhizal fungus</name>
    <name type="synonym">Glomus intraradices</name>
    <dbReference type="NCBI Taxonomy" id="747089"/>
    <lineage>
        <taxon>Eukaryota</taxon>
        <taxon>Fungi</taxon>
        <taxon>Fungi incertae sedis</taxon>
        <taxon>Mucoromycota</taxon>
        <taxon>Glomeromycotina</taxon>
        <taxon>Glomeromycetes</taxon>
        <taxon>Glomerales</taxon>
        <taxon>Glomeraceae</taxon>
        <taxon>Rhizophagus</taxon>
    </lineage>
</organism>
<sequence length="102" mass="12065">MVISERKVYESGYIAINIECRFTYRDHQTTLEMIYDEFKTNPVSSACYKATFRKRTQFHVKSMFTFYLRGILPINTVMNKIMTILNCLTRTGRICLLLPNNH</sequence>
<protein>
    <submittedName>
        <fullName evidence="1">Uncharacterized protein</fullName>
    </submittedName>
</protein>
<gene>
    <name evidence="1" type="ORF">GLOINDRAFT_89689</name>
</gene>
<dbReference type="HOGENOM" id="CLU_2278961_0_0_1"/>